<feature type="signal peptide" evidence="17">
    <location>
        <begin position="1"/>
        <end position="23"/>
    </location>
</feature>
<evidence type="ECO:0000256" key="1">
    <source>
        <dbReference type="ARBA" id="ARBA00004613"/>
    </source>
</evidence>
<dbReference type="Gene3D" id="2.160.20.10">
    <property type="entry name" value="Single-stranded right-handed beta-helix, Pectin lyase-like"/>
    <property type="match status" value="1"/>
</dbReference>
<feature type="chain" id="PRO_5015094989" description="galacturonan 1,4-alpha-galacturonidase" evidence="17">
    <location>
        <begin position="24"/>
        <end position="466"/>
    </location>
</feature>
<accession>J3P6Q8</accession>
<dbReference type="OrthoDB" id="187139at2759"/>
<reference evidence="19" key="5">
    <citation type="submission" date="2018-04" db="UniProtKB">
        <authorList>
            <consortium name="EnsemblFungi"/>
        </authorList>
    </citation>
    <scope>IDENTIFICATION</scope>
    <source>
        <strain evidence="19">R3-111a-1</strain>
    </source>
</reference>
<keyword evidence="8" id="KW-0325">Glycoprotein</keyword>
<comment type="function">
    <text evidence="11">Specific in hydrolyzing the terminal glycosidic bond of polygalacturonic acid and oligogalacturonates.</text>
</comment>
<reference evidence="18" key="2">
    <citation type="submission" date="2010-07" db="EMBL/GenBank/DDBJ databases">
        <authorList>
            <consortium name="The Broad Institute Genome Sequencing Platform"/>
            <consortium name="Broad Institute Genome Sequencing Center for Infectious Disease"/>
            <person name="Ma L.-J."/>
            <person name="Dead R."/>
            <person name="Young S."/>
            <person name="Zeng Q."/>
            <person name="Koehrsen M."/>
            <person name="Alvarado L."/>
            <person name="Berlin A."/>
            <person name="Chapman S.B."/>
            <person name="Chen Z."/>
            <person name="Freedman E."/>
            <person name="Gellesch M."/>
            <person name="Goldberg J."/>
            <person name="Griggs A."/>
            <person name="Gujja S."/>
            <person name="Heilman E.R."/>
            <person name="Heiman D."/>
            <person name="Hepburn T."/>
            <person name="Howarth C."/>
            <person name="Jen D."/>
            <person name="Larson L."/>
            <person name="Mehta T."/>
            <person name="Neiman D."/>
            <person name="Pearson M."/>
            <person name="Roberts A."/>
            <person name="Saif S."/>
            <person name="Shea T."/>
            <person name="Shenoy N."/>
            <person name="Sisk P."/>
            <person name="Stolte C."/>
            <person name="Sykes S."/>
            <person name="Walk T."/>
            <person name="White J."/>
            <person name="Yandava C."/>
            <person name="Haas B."/>
            <person name="Nusbaum C."/>
            <person name="Birren B."/>
        </authorList>
    </citation>
    <scope>NUCLEOTIDE SEQUENCE</scope>
    <source>
        <strain evidence="18">R3-111a-1</strain>
    </source>
</reference>
<evidence type="ECO:0000313" key="18">
    <source>
        <dbReference type="EMBL" id="EJT72334.1"/>
    </source>
</evidence>
<dbReference type="GeneID" id="20349658"/>
<comment type="subcellular location">
    <subcellularLocation>
        <location evidence="1">Secreted</location>
    </subcellularLocation>
</comment>
<dbReference type="EnsemblFungi" id="EJT72334">
    <property type="protein sequence ID" value="EJT72334"/>
    <property type="gene ID" value="GGTG_09200"/>
</dbReference>
<dbReference type="GO" id="GO:0005576">
    <property type="term" value="C:extracellular region"/>
    <property type="evidence" value="ECO:0007669"/>
    <property type="project" value="UniProtKB-SubCell"/>
</dbReference>
<evidence type="ECO:0000256" key="13">
    <source>
        <dbReference type="ARBA" id="ARBA00041473"/>
    </source>
</evidence>
<keyword evidence="6 16" id="KW-0378">Hydrolase</keyword>
<evidence type="ECO:0000256" key="2">
    <source>
        <dbReference type="ARBA" id="ARBA00008834"/>
    </source>
</evidence>
<dbReference type="HOGENOM" id="CLU_016031_1_0_1"/>
<dbReference type="GO" id="GO:0071555">
    <property type="term" value="P:cell wall organization"/>
    <property type="evidence" value="ECO:0007669"/>
    <property type="project" value="UniProtKB-KW"/>
</dbReference>
<evidence type="ECO:0000256" key="7">
    <source>
        <dbReference type="ARBA" id="ARBA00023157"/>
    </source>
</evidence>
<dbReference type="PANTHER" id="PTHR31736:SF6">
    <property type="entry name" value="EXOPOLYGALACTURONASE B-RELATED"/>
    <property type="match status" value="1"/>
</dbReference>
<dbReference type="RefSeq" id="XP_009225308.1">
    <property type="nucleotide sequence ID" value="XM_009227044.1"/>
</dbReference>
<dbReference type="GO" id="GO:0004650">
    <property type="term" value="F:polygalacturonase activity"/>
    <property type="evidence" value="ECO:0007669"/>
    <property type="project" value="InterPro"/>
</dbReference>
<evidence type="ECO:0000256" key="15">
    <source>
        <dbReference type="ARBA" id="ARBA00048766"/>
    </source>
</evidence>
<name>J3P6Q8_GAET3</name>
<dbReference type="InterPro" id="IPR011050">
    <property type="entry name" value="Pectin_lyase_fold/virulence"/>
</dbReference>
<evidence type="ECO:0000256" key="5">
    <source>
        <dbReference type="ARBA" id="ARBA00022737"/>
    </source>
</evidence>
<dbReference type="STRING" id="644352.J3P6Q8"/>
<evidence type="ECO:0000256" key="12">
    <source>
        <dbReference type="ARBA" id="ARBA00038933"/>
    </source>
</evidence>
<evidence type="ECO:0000256" key="10">
    <source>
        <dbReference type="ARBA" id="ARBA00023316"/>
    </source>
</evidence>
<evidence type="ECO:0000256" key="8">
    <source>
        <dbReference type="ARBA" id="ARBA00023180"/>
    </source>
</evidence>
<keyword evidence="7" id="KW-1015">Disulfide bond</keyword>
<comment type="similarity">
    <text evidence="2 16">Belongs to the glycosyl hydrolase 28 family.</text>
</comment>
<comment type="catalytic activity">
    <reaction evidence="15">
        <text>[(1-&gt;4)-alpha-D-galacturonosyl](n) + H2O = alpha-D-galacturonate + [(1-&gt;4)-alpha-D-galacturonosyl](n-1)</text>
        <dbReference type="Rhea" id="RHEA:14117"/>
        <dbReference type="Rhea" id="RHEA-COMP:14570"/>
        <dbReference type="Rhea" id="RHEA-COMP:14572"/>
        <dbReference type="ChEBI" id="CHEBI:15377"/>
        <dbReference type="ChEBI" id="CHEBI:58658"/>
        <dbReference type="ChEBI" id="CHEBI:140523"/>
        <dbReference type="EC" id="3.2.1.67"/>
    </reaction>
</comment>
<evidence type="ECO:0000313" key="20">
    <source>
        <dbReference type="Proteomes" id="UP000006039"/>
    </source>
</evidence>
<dbReference type="GO" id="GO:0005975">
    <property type="term" value="P:carbohydrate metabolic process"/>
    <property type="evidence" value="ECO:0007669"/>
    <property type="project" value="InterPro"/>
</dbReference>
<dbReference type="EC" id="3.2.1.67" evidence="12"/>
<dbReference type="AlphaFoldDB" id="J3P6Q8"/>
<sequence>MKLSSLATIAGTLAAAAAAAAFAVEPPPGVPRNALEFREKHPVARRSAGCRKTVTPRASTHDLDDVSAEFEQAVRQANKGGTVYLPKDQTFVIGKPLDLTFLDDFQLHLEGTLKFTNDTPYWQANAFYHPFQRSLMFWKWGGKDIKIYGEGTMDGNGQRWWNEFAGLEILDPNNPYLRPILFYAENTTNLEITGIQMKNSPVWHNFVVTSKNISYKDVIIEAITNNATALPKNSDFFNSLNVEGVNVERVWVNVGDDCFSPKSNTSKIHVDTMYCNGTHGQSLGSLGQYAGETVYVEDVVIENVWMLNGDYGGRIKVWAGENVGQGWVRNVTYRNFWTGRIDYAAFLDSCYFNIPAEQCNRFPSKMNVTDVTFENFSGHSSGRYGNAVARLTCSTSASAVCRNITFKNFNVTTPCGGKPVVICDGVSGLGQDCVPFDSAEARAALAAKCSIPPVAIAPPWPVREWK</sequence>
<evidence type="ECO:0000256" key="11">
    <source>
        <dbReference type="ARBA" id="ARBA00037312"/>
    </source>
</evidence>
<protein>
    <recommendedName>
        <fullName evidence="12">galacturonan 1,4-alpha-galacturonidase</fullName>
        <ecNumber evidence="12">3.2.1.67</ecNumber>
    </recommendedName>
    <alternativeName>
        <fullName evidence="13">Galacturan 1,4-alpha-galacturonidase B</fullName>
    </alternativeName>
    <alternativeName>
        <fullName evidence="14">Poly(1,4-alpha-D-galacturonide)galacturonohydrolase B</fullName>
    </alternativeName>
</protein>
<dbReference type="SUPFAM" id="SSF51126">
    <property type="entry name" value="Pectin lyase-like"/>
    <property type="match status" value="1"/>
</dbReference>
<reference evidence="19" key="4">
    <citation type="journal article" date="2015" name="G3 (Bethesda)">
        <title>Genome sequences of three phytopathogenic species of the Magnaporthaceae family of fungi.</title>
        <authorList>
            <person name="Okagaki L.H."/>
            <person name="Nunes C.C."/>
            <person name="Sailsbery J."/>
            <person name="Clay B."/>
            <person name="Brown D."/>
            <person name="John T."/>
            <person name="Oh Y."/>
            <person name="Young N."/>
            <person name="Fitzgerald M."/>
            <person name="Haas B.J."/>
            <person name="Zeng Q."/>
            <person name="Young S."/>
            <person name="Adiconis X."/>
            <person name="Fan L."/>
            <person name="Levin J.Z."/>
            <person name="Mitchell T.K."/>
            <person name="Okubara P.A."/>
            <person name="Farman M.L."/>
            <person name="Kohn L.M."/>
            <person name="Birren B."/>
            <person name="Ma L.-J."/>
            <person name="Dean R.A."/>
        </authorList>
    </citation>
    <scope>NUCLEOTIDE SEQUENCE</scope>
    <source>
        <strain evidence="19">R3-111a-1</strain>
    </source>
</reference>
<evidence type="ECO:0000256" key="6">
    <source>
        <dbReference type="ARBA" id="ARBA00022801"/>
    </source>
</evidence>
<evidence type="ECO:0000256" key="16">
    <source>
        <dbReference type="RuleBase" id="RU361169"/>
    </source>
</evidence>
<keyword evidence="20" id="KW-1185">Reference proteome</keyword>
<evidence type="ECO:0000313" key="19">
    <source>
        <dbReference type="EnsemblFungi" id="EJT72334"/>
    </source>
</evidence>
<evidence type="ECO:0000256" key="17">
    <source>
        <dbReference type="SAM" id="SignalP"/>
    </source>
</evidence>
<gene>
    <name evidence="19" type="primary">20349658</name>
    <name evidence="18" type="ORF">GGTG_09200</name>
</gene>
<dbReference type="InterPro" id="IPR000743">
    <property type="entry name" value="Glyco_hydro_28"/>
</dbReference>
<dbReference type="eggNOG" id="ENOG502QPPR">
    <property type="taxonomic scope" value="Eukaryota"/>
</dbReference>
<dbReference type="VEuPathDB" id="FungiDB:GGTG_09200"/>
<keyword evidence="5" id="KW-0677">Repeat</keyword>
<keyword evidence="3" id="KW-0964">Secreted</keyword>
<dbReference type="InterPro" id="IPR012334">
    <property type="entry name" value="Pectin_lyas_fold"/>
</dbReference>
<keyword evidence="4 17" id="KW-0732">Signal</keyword>
<dbReference type="Proteomes" id="UP000006039">
    <property type="component" value="Unassembled WGS sequence"/>
</dbReference>
<evidence type="ECO:0000256" key="14">
    <source>
        <dbReference type="ARBA" id="ARBA00042261"/>
    </source>
</evidence>
<dbReference type="PANTHER" id="PTHR31736">
    <property type="match status" value="1"/>
</dbReference>
<dbReference type="Pfam" id="PF00295">
    <property type="entry name" value="Glyco_hydro_28"/>
    <property type="match status" value="1"/>
</dbReference>
<keyword evidence="9 16" id="KW-0326">Glycosidase</keyword>
<evidence type="ECO:0000256" key="4">
    <source>
        <dbReference type="ARBA" id="ARBA00022729"/>
    </source>
</evidence>
<dbReference type="GO" id="GO:0047911">
    <property type="term" value="F:galacturan 1,4-alpha-galacturonidase activity"/>
    <property type="evidence" value="ECO:0007669"/>
    <property type="project" value="UniProtKB-EC"/>
</dbReference>
<evidence type="ECO:0000256" key="3">
    <source>
        <dbReference type="ARBA" id="ARBA00022525"/>
    </source>
</evidence>
<organism evidence="18">
    <name type="scientific">Gaeumannomyces tritici (strain R3-111a-1)</name>
    <name type="common">Wheat and barley take-all root rot fungus</name>
    <name type="synonym">Gaeumannomyces graminis var. tritici</name>
    <dbReference type="NCBI Taxonomy" id="644352"/>
    <lineage>
        <taxon>Eukaryota</taxon>
        <taxon>Fungi</taxon>
        <taxon>Dikarya</taxon>
        <taxon>Ascomycota</taxon>
        <taxon>Pezizomycotina</taxon>
        <taxon>Sordariomycetes</taxon>
        <taxon>Sordariomycetidae</taxon>
        <taxon>Magnaporthales</taxon>
        <taxon>Magnaporthaceae</taxon>
        <taxon>Gaeumannomyces</taxon>
    </lineage>
</organism>
<reference evidence="18" key="3">
    <citation type="submission" date="2010-09" db="EMBL/GenBank/DDBJ databases">
        <title>Annotation of Gaeumannomyces graminis var. tritici R3-111a-1.</title>
        <authorList>
            <consortium name="The Broad Institute Genome Sequencing Platform"/>
            <person name="Ma L.-J."/>
            <person name="Dead R."/>
            <person name="Young S.K."/>
            <person name="Zeng Q."/>
            <person name="Gargeya S."/>
            <person name="Fitzgerald M."/>
            <person name="Haas B."/>
            <person name="Abouelleil A."/>
            <person name="Alvarado L."/>
            <person name="Arachchi H.M."/>
            <person name="Berlin A."/>
            <person name="Brown A."/>
            <person name="Chapman S.B."/>
            <person name="Chen Z."/>
            <person name="Dunbar C."/>
            <person name="Freedman E."/>
            <person name="Gearin G."/>
            <person name="Gellesch M."/>
            <person name="Goldberg J."/>
            <person name="Griggs A."/>
            <person name="Gujja S."/>
            <person name="Heiman D."/>
            <person name="Howarth C."/>
            <person name="Larson L."/>
            <person name="Lui A."/>
            <person name="MacDonald P.J.P."/>
            <person name="Mehta T."/>
            <person name="Montmayeur A."/>
            <person name="Murphy C."/>
            <person name="Neiman D."/>
            <person name="Pearson M."/>
            <person name="Priest M."/>
            <person name="Roberts A."/>
            <person name="Saif S."/>
            <person name="Shea T."/>
            <person name="Shenoy N."/>
            <person name="Sisk P."/>
            <person name="Stolte C."/>
            <person name="Sykes S."/>
            <person name="Yandava C."/>
            <person name="Wortman J."/>
            <person name="Nusbaum C."/>
            <person name="Birren B."/>
        </authorList>
    </citation>
    <scope>NUCLEOTIDE SEQUENCE</scope>
    <source>
        <strain evidence="18">R3-111a-1</strain>
    </source>
</reference>
<dbReference type="EMBL" id="GL385399">
    <property type="protein sequence ID" value="EJT72334.1"/>
    <property type="molecule type" value="Genomic_DNA"/>
</dbReference>
<proteinExistence type="inferred from homology"/>
<evidence type="ECO:0000256" key="9">
    <source>
        <dbReference type="ARBA" id="ARBA00023295"/>
    </source>
</evidence>
<keyword evidence="10" id="KW-0961">Cell wall biogenesis/degradation</keyword>
<reference evidence="20" key="1">
    <citation type="submission" date="2010-07" db="EMBL/GenBank/DDBJ databases">
        <title>The genome sequence of Gaeumannomyces graminis var. tritici strain R3-111a-1.</title>
        <authorList>
            <consortium name="The Broad Institute Genome Sequencing Platform"/>
            <person name="Ma L.-J."/>
            <person name="Dead R."/>
            <person name="Young S."/>
            <person name="Zeng Q."/>
            <person name="Koehrsen M."/>
            <person name="Alvarado L."/>
            <person name="Berlin A."/>
            <person name="Chapman S.B."/>
            <person name="Chen Z."/>
            <person name="Freedman E."/>
            <person name="Gellesch M."/>
            <person name="Goldberg J."/>
            <person name="Griggs A."/>
            <person name="Gujja S."/>
            <person name="Heilman E.R."/>
            <person name="Heiman D."/>
            <person name="Hepburn T."/>
            <person name="Howarth C."/>
            <person name="Jen D."/>
            <person name="Larson L."/>
            <person name="Mehta T."/>
            <person name="Neiman D."/>
            <person name="Pearson M."/>
            <person name="Roberts A."/>
            <person name="Saif S."/>
            <person name="Shea T."/>
            <person name="Shenoy N."/>
            <person name="Sisk P."/>
            <person name="Stolte C."/>
            <person name="Sykes S."/>
            <person name="Walk T."/>
            <person name="White J."/>
            <person name="Yandava C."/>
            <person name="Haas B."/>
            <person name="Nusbaum C."/>
            <person name="Birren B."/>
        </authorList>
    </citation>
    <scope>NUCLEOTIDE SEQUENCE [LARGE SCALE GENOMIC DNA]</scope>
    <source>
        <strain evidence="20">R3-111a-1</strain>
    </source>
</reference>